<dbReference type="EMBL" id="AYSO01000015">
    <property type="protein sequence ID" value="KIE47022.1"/>
    <property type="molecule type" value="Genomic_DNA"/>
</dbReference>
<keyword evidence="8" id="KW-0969">Cilium</keyword>
<evidence type="ECO:0000259" key="7">
    <source>
        <dbReference type="Pfam" id="PF07195"/>
    </source>
</evidence>
<evidence type="ECO:0000313" key="9">
    <source>
        <dbReference type="Proteomes" id="UP000031366"/>
    </source>
</evidence>
<dbReference type="InterPro" id="IPR010809">
    <property type="entry name" value="FliD_C"/>
</dbReference>
<dbReference type="Proteomes" id="UP000031366">
    <property type="component" value="Unassembled WGS sequence"/>
</dbReference>
<evidence type="ECO:0000256" key="1">
    <source>
        <dbReference type="ARBA" id="ARBA00009764"/>
    </source>
</evidence>
<gene>
    <name evidence="8" type="ORF">U732_1466</name>
</gene>
<dbReference type="STRING" id="29341.RSJ17_12895"/>
<dbReference type="InterPro" id="IPR040026">
    <property type="entry name" value="FliD"/>
</dbReference>
<evidence type="ECO:0000259" key="6">
    <source>
        <dbReference type="Pfam" id="PF02465"/>
    </source>
</evidence>
<dbReference type="PANTHER" id="PTHR30288:SF0">
    <property type="entry name" value="FLAGELLAR HOOK-ASSOCIATED PROTEIN 2"/>
    <property type="match status" value="1"/>
</dbReference>
<accession>A0A0C1R0Y3</accession>
<evidence type="ECO:0000256" key="3">
    <source>
        <dbReference type="ARBA" id="ARBA00023054"/>
    </source>
</evidence>
<reference evidence="8 9" key="1">
    <citation type="journal article" date="2015" name="Infect. Genet. Evol.">
        <title>Genomic sequences of six botulinum neurotoxin-producing strains representing three clostridial species illustrate the mobility and diversity of botulinum neurotoxin genes.</title>
        <authorList>
            <person name="Smith T.J."/>
            <person name="Hill K.K."/>
            <person name="Xie G."/>
            <person name="Foley B.T."/>
            <person name="Williamson C.H."/>
            <person name="Foster J.T."/>
            <person name="Johnson S.L."/>
            <person name="Chertkov O."/>
            <person name="Teshima H."/>
            <person name="Gibbons H.S."/>
            <person name="Johnsky L.A."/>
            <person name="Karavis M.A."/>
            <person name="Smith L.A."/>
        </authorList>
    </citation>
    <scope>NUCLEOTIDE SEQUENCE [LARGE SCALE GENOMIC DNA]</scope>
    <source>
        <strain evidence="8 9">CDC 2741</strain>
    </source>
</reference>
<keyword evidence="8" id="KW-0282">Flagellum</keyword>
<keyword evidence="8" id="KW-0966">Cell projection</keyword>
<organism evidence="8 9">
    <name type="scientific">Clostridium argentinense CDC 2741</name>
    <dbReference type="NCBI Taxonomy" id="1418104"/>
    <lineage>
        <taxon>Bacteria</taxon>
        <taxon>Bacillati</taxon>
        <taxon>Bacillota</taxon>
        <taxon>Clostridia</taxon>
        <taxon>Eubacteriales</taxon>
        <taxon>Clostridiaceae</taxon>
        <taxon>Clostridium</taxon>
    </lineage>
</organism>
<comment type="caution">
    <text evidence="8">The sequence shown here is derived from an EMBL/GenBank/DDBJ whole genome shotgun (WGS) entry which is preliminary data.</text>
</comment>
<name>A0A0C1R0Y3_9CLOT</name>
<keyword evidence="4 5" id="KW-0975">Bacterial flagellum</keyword>
<dbReference type="InterPro" id="IPR003481">
    <property type="entry name" value="FliD_N"/>
</dbReference>
<protein>
    <recommendedName>
        <fullName evidence="5">Flagellar hook-associated protein 2</fullName>
        <shortName evidence="5">HAP2</shortName>
    </recommendedName>
    <alternativeName>
        <fullName evidence="5">Flagellar cap protein</fullName>
    </alternativeName>
</protein>
<feature type="domain" description="Flagellar hook-associated protein 2 C-terminal" evidence="7">
    <location>
        <begin position="317"/>
        <end position="605"/>
    </location>
</feature>
<dbReference type="AlphaFoldDB" id="A0A0C1R0Y3"/>
<sequence>MRIGGLATGMDTDKMIQEMLKPYQMRLDKTKQDKQILQWQQEIYRDIIKDVRDLESKYFNSLKGDYLLSSNSYYGVKVEVNDKLANLANIVAGSKAKEGKYKLEVEQIAENAKISSSGRVEKNEEKIKATKLSQLGIEKDSKLSVRYIDNNGDEMTTTITIDDPDITIEKLQNKIEDETGGKVKLKIENGSIKLTDATNFEDSTGIMSKLSSNMNTSIYTKLSDLGIDVGDKFTIDYTGLKEPIEIEITSNIQNVSQLISEVSKKTKGEVSLSFNELSGEFSFETKSTGSEVKLNLSNQSGNVLGALNITTSSSAGKDAIVNIKEPDGTKGRVVRANNKFTINDVVYDLKEESTGSEMEFTVTKSTQKGIDLIKGFIEDYNKLVEKTNKLTTEKKNYKFSPLTEDQKKEMKEDDIKKWEEKAKAGIIKGDPYVERMMRDLRNIFFQKVEGSEISLQSIGINTTKNYKEGGKLAIDEEKLKKAFTEDPEKVIQLFTQKSTTHPSYNPDASQEEKKVRNNEQGIFNRIQDIFKDYGRTSLNKDGYRGILLEKAGEVGNTTETSSILSKKIKDKDKVIDEQIKKLTERENRLYIQFAKLEKAMNSLNSQQAWFMQQMGGGQ</sequence>
<comment type="similarity">
    <text evidence="1 5">Belongs to the FliD family.</text>
</comment>
<comment type="function">
    <text evidence="5">Required for morphogenesis and for the elongation of the flagellar filament by facilitating polymerization of the flagellin monomers at the tip of growing filament. Forms a capping structure, which prevents flagellin subunits (transported through the central channel of the flagellum) from leaking out without polymerization at the distal end.</text>
</comment>
<dbReference type="GO" id="GO:0005576">
    <property type="term" value="C:extracellular region"/>
    <property type="evidence" value="ECO:0007669"/>
    <property type="project" value="UniProtKB-SubCell"/>
</dbReference>
<feature type="domain" description="Flagellar hook-associated protein 2 N-terminal" evidence="6">
    <location>
        <begin position="8"/>
        <end position="111"/>
    </location>
</feature>
<comment type="subunit">
    <text evidence="2 5">Homopentamer.</text>
</comment>
<evidence type="ECO:0000256" key="2">
    <source>
        <dbReference type="ARBA" id="ARBA00011255"/>
    </source>
</evidence>
<dbReference type="Pfam" id="PF07195">
    <property type="entry name" value="FliD_C"/>
    <property type="match status" value="1"/>
</dbReference>
<evidence type="ECO:0000256" key="4">
    <source>
        <dbReference type="ARBA" id="ARBA00023143"/>
    </source>
</evidence>
<comment type="subcellular location">
    <subcellularLocation>
        <location evidence="5">Secreted</location>
    </subcellularLocation>
    <subcellularLocation>
        <location evidence="5">Bacterial flagellum</location>
    </subcellularLocation>
</comment>
<dbReference type="PANTHER" id="PTHR30288">
    <property type="entry name" value="FLAGELLAR CAP/ASSEMBLY PROTEIN FLID"/>
    <property type="match status" value="1"/>
</dbReference>
<dbReference type="RefSeq" id="WP_039632481.1">
    <property type="nucleotide sequence ID" value="NZ_AYSO01000015.1"/>
</dbReference>
<keyword evidence="5" id="KW-0964">Secreted</keyword>
<keyword evidence="9" id="KW-1185">Reference proteome</keyword>
<dbReference type="GO" id="GO:0009424">
    <property type="term" value="C:bacterial-type flagellum hook"/>
    <property type="evidence" value="ECO:0007669"/>
    <property type="project" value="UniProtKB-UniRule"/>
</dbReference>
<dbReference type="GO" id="GO:0071973">
    <property type="term" value="P:bacterial-type flagellum-dependent cell motility"/>
    <property type="evidence" value="ECO:0007669"/>
    <property type="project" value="TreeGrafter"/>
</dbReference>
<dbReference type="GO" id="GO:0009421">
    <property type="term" value="C:bacterial-type flagellum filament cap"/>
    <property type="evidence" value="ECO:0007669"/>
    <property type="project" value="InterPro"/>
</dbReference>
<dbReference type="Pfam" id="PF02465">
    <property type="entry name" value="FliD_N"/>
    <property type="match status" value="1"/>
</dbReference>
<evidence type="ECO:0000313" key="8">
    <source>
        <dbReference type="EMBL" id="KIE47022.1"/>
    </source>
</evidence>
<keyword evidence="3" id="KW-0175">Coiled coil</keyword>
<dbReference type="GO" id="GO:0007155">
    <property type="term" value="P:cell adhesion"/>
    <property type="evidence" value="ECO:0007669"/>
    <property type="project" value="InterPro"/>
</dbReference>
<evidence type="ECO:0000256" key="5">
    <source>
        <dbReference type="RuleBase" id="RU362066"/>
    </source>
</evidence>
<proteinExistence type="inferred from homology"/>
<dbReference type="OrthoDB" id="9776025at2"/>